<evidence type="ECO:0000256" key="1">
    <source>
        <dbReference type="ARBA" id="ARBA00009437"/>
    </source>
</evidence>
<keyword evidence="4" id="KW-0804">Transcription</keyword>
<keyword evidence="2" id="KW-0805">Transcription regulation</keyword>
<dbReference type="GO" id="GO:0003700">
    <property type="term" value="F:DNA-binding transcription factor activity"/>
    <property type="evidence" value="ECO:0007669"/>
    <property type="project" value="InterPro"/>
</dbReference>
<reference evidence="6 7" key="1">
    <citation type="submission" date="2020-04" db="EMBL/GenBank/DDBJ databases">
        <title>Molecular characterization of pseudomonads from Agaricus bisporus reveal novel blotch 2 pathogens in Western Europe.</title>
        <authorList>
            <person name="Taparia T."/>
            <person name="Krijger M."/>
            <person name="Haynes E."/>
            <person name="Elpinstone J.G."/>
            <person name="Noble R."/>
            <person name="Van Der Wolf J."/>
        </authorList>
    </citation>
    <scope>NUCLEOTIDE SEQUENCE [LARGE SCALE GENOMIC DNA]</scope>
    <source>
        <strain evidence="6 7">IPO3753</strain>
    </source>
</reference>
<dbReference type="GO" id="GO:0043565">
    <property type="term" value="F:sequence-specific DNA binding"/>
    <property type="evidence" value="ECO:0007669"/>
    <property type="project" value="TreeGrafter"/>
</dbReference>
<dbReference type="Gene3D" id="3.40.190.290">
    <property type="match status" value="1"/>
</dbReference>
<comment type="similarity">
    <text evidence="1">Belongs to the LysR transcriptional regulatory family.</text>
</comment>
<dbReference type="Gene3D" id="1.10.10.10">
    <property type="entry name" value="Winged helix-like DNA-binding domain superfamily/Winged helix DNA-binding domain"/>
    <property type="match status" value="1"/>
</dbReference>
<dbReference type="Pfam" id="PF00126">
    <property type="entry name" value="HTH_1"/>
    <property type="match status" value="1"/>
</dbReference>
<dbReference type="RefSeq" id="WP_177027499.1">
    <property type="nucleotide sequence ID" value="NZ_JACAQR010000070.1"/>
</dbReference>
<sequence>MDRYRDMQIFRTLSRQPSLAAAARCLGISGPTVIRAIDRLETRLRVQLLERNTRGIRLTEAGATFMADCSRILNGVSAAEASAQGAHAQAEGNLRVFFPFLFSRYVMAPLLADYLERYPGVRMFAHYHDHYPNLNEDGLDVAVLVGELPGSSLVARPVGHVRNIVCASPGYLETHGEPLQPEALKRHRLVASQAYSDGVQWDFLASSIKARARLGCTTVQGAINAAVQGAGVIRCLSYPVHEHLANGQLRRVLQAHEPPPLPVHVVYREGRNASMRVRSFVDFTVAALREHPAFHPLRA</sequence>
<evidence type="ECO:0000313" key="6">
    <source>
        <dbReference type="EMBL" id="NWD45998.1"/>
    </source>
</evidence>
<evidence type="ECO:0000256" key="2">
    <source>
        <dbReference type="ARBA" id="ARBA00023015"/>
    </source>
</evidence>
<evidence type="ECO:0000313" key="7">
    <source>
        <dbReference type="Proteomes" id="UP000546584"/>
    </source>
</evidence>
<dbReference type="SUPFAM" id="SSF53850">
    <property type="entry name" value="Periplasmic binding protein-like II"/>
    <property type="match status" value="1"/>
</dbReference>
<evidence type="ECO:0000256" key="4">
    <source>
        <dbReference type="ARBA" id="ARBA00023163"/>
    </source>
</evidence>
<dbReference type="FunFam" id="1.10.10.10:FF:000001">
    <property type="entry name" value="LysR family transcriptional regulator"/>
    <property type="match status" value="1"/>
</dbReference>
<comment type="caution">
    <text evidence="6">The sequence shown here is derived from an EMBL/GenBank/DDBJ whole genome shotgun (WGS) entry which is preliminary data.</text>
</comment>
<dbReference type="InterPro" id="IPR005119">
    <property type="entry name" value="LysR_subst-bd"/>
</dbReference>
<dbReference type="InterPro" id="IPR000847">
    <property type="entry name" value="LysR_HTH_N"/>
</dbReference>
<feature type="domain" description="HTH lysR-type" evidence="5">
    <location>
        <begin position="1"/>
        <end position="59"/>
    </location>
</feature>
<proteinExistence type="inferred from homology"/>
<name>A0AAJ3LK20_9PSED</name>
<dbReference type="InterPro" id="IPR036388">
    <property type="entry name" value="WH-like_DNA-bd_sf"/>
</dbReference>
<gene>
    <name evidence="6" type="ORF">HX826_29335</name>
</gene>
<dbReference type="Pfam" id="PF03466">
    <property type="entry name" value="LysR_substrate"/>
    <property type="match status" value="1"/>
</dbReference>
<dbReference type="PANTHER" id="PTHR30537:SF5">
    <property type="entry name" value="HTH-TYPE TRANSCRIPTIONAL ACTIVATOR TTDR-RELATED"/>
    <property type="match status" value="1"/>
</dbReference>
<dbReference type="InterPro" id="IPR058163">
    <property type="entry name" value="LysR-type_TF_proteobact-type"/>
</dbReference>
<evidence type="ECO:0000259" key="5">
    <source>
        <dbReference type="PROSITE" id="PS50931"/>
    </source>
</evidence>
<dbReference type="GO" id="GO:0006351">
    <property type="term" value="P:DNA-templated transcription"/>
    <property type="evidence" value="ECO:0007669"/>
    <property type="project" value="TreeGrafter"/>
</dbReference>
<dbReference type="AlphaFoldDB" id="A0AAJ3LK20"/>
<organism evidence="6 7">
    <name type="scientific">Pseudomonas yamanorum</name>
    <dbReference type="NCBI Taxonomy" id="515393"/>
    <lineage>
        <taxon>Bacteria</taxon>
        <taxon>Pseudomonadati</taxon>
        <taxon>Pseudomonadota</taxon>
        <taxon>Gammaproteobacteria</taxon>
        <taxon>Pseudomonadales</taxon>
        <taxon>Pseudomonadaceae</taxon>
        <taxon>Pseudomonas</taxon>
    </lineage>
</organism>
<dbReference type="InterPro" id="IPR036390">
    <property type="entry name" value="WH_DNA-bd_sf"/>
</dbReference>
<protein>
    <submittedName>
        <fullName evidence="6">LysR family transcriptional regulator</fullName>
    </submittedName>
</protein>
<accession>A0AAJ3LK20</accession>
<dbReference type="PROSITE" id="PS50931">
    <property type="entry name" value="HTH_LYSR"/>
    <property type="match status" value="1"/>
</dbReference>
<dbReference type="SUPFAM" id="SSF46785">
    <property type="entry name" value="Winged helix' DNA-binding domain"/>
    <property type="match status" value="1"/>
</dbReference>
<keyword evidence="3" id="KW-0238">DNA-binding</keyword>
<dbReference type="EMBL" id="JACAQR010000070">
    <property type="protein sequence ID" value="NWD45998.1"/>
    <property type="molecule type" value="Genomic_DNA"/>
</dbReference>
<evidence type="ECO:0000256" key="3">
    <source>
        <dbReference type="ARBA" id="ARBA00023125"/>
    </source>
</evidence>
<dbReference type="Proteomes" id="UP000546584">
    <property type="component" value="Unassembled WGS sequence"/>
</dbReference>
<dbReference type="PANTHER" id="PTHR30537">
    <property type="entry name" value="HTH-TYPE TRANSCRIPTIONAL REGULATOR"/>
    <property type="match status" value="1"/>
</dbReference>